<dbReference type="Pfam" id="PF02135">
    <property type="entry name" value="zf-TAZ"/>
    <property type="match status" value="1"/>
</dbReference>
<feature type="domain" description="TAZ-type" evidence="12">
    <location>
        <begin position="10"/>
        <end position="93"/>
    </location>
</feature>
<evidence type="ECO:0000256" key="10">
    <source>
        <dbReference type="ARBA" id="ARBA00023242"/>
    </source>
</evidence>
<evidence type="ECO:0000256" key="1">
    <source>
        <dbReference type="ARBA" id="ARBA00004123"/>
    </source>
</evidence>
<evidence type="ECO:0000259" key="12">
    <source>
        <dbReference type="PROSITE" id="PS50134"/>
    </source>
</evidence>
<evidence type="ECO:0000256" key="9">
    <source>
        <dbReference type="ARBA" id="ARBA00023163"/>
    </source>
</evidence>
<keyword evidence="3" id="KW-0808">Transferase</keyword>
<keyword evidence="7" id="KW-0156">Chromatin regulator</keyword>
<evidence type="ECO:0000256" key="2">
    <source>
        <dbReference type="ARBA" id="ARBA00013184"/>
    </source>
</evidence>
<dbReference type="SMART" id="SM00551">
    <property type="entry name" value="ZnF_TAZ"/>
    <property type="match status" value="1"/>
</dbReference>
<keyword evidence="6" id="KW-0862">Zinc</keyword>
<gene>
    <name evidence="13" type="ORF">PIB30_048647</name>
</gene>
<comment type="subcellular location">
    <subcellularLocation>
        <location evidence="1">Nucleus</location>
    </subcellularLocation>
</comment>
<evidence type="ECO:0000256" key="11">
    <source>
        <dbReference type="ARBA" id="ARBA00048017"/>
    </source>
</evidence>
<dbReference type="EC" id="2.3.1.48" evidence="2"/>
<sequence length="116" mass="13509">MANPRVQNFGDTLTIETRREIALIQHASYCQTLSCTFPNCLKVRKLIRHKEDCMVGFEGGCSECIQVWDLLKLHAKHCKLPDHECQVHCCRALKEVRARETILLRIDEIEKILFRT</sequence>
<evidence type="ECO:0000256" key="3">
    <source>
        <dbReference type="ARBA" id="ARBA00022679"/>
    </source>
</evidence>
<dbReference type="Proteomes" id="UP001341840">
    <property type="component" value="Unassembled WGS sequence"/>
</dbReference>
<evidence type="ECO:0000256" key="4">
    <source>
        <dbReference type="ARBA" id="ARBA00022723"/>
    </source>
</evidence>
<evidence type="ECO:0000256" key="8">
    <source>
        <dbReference type="ARBA" id="ARBA00023015"/>
    </source>
</evidence>
<comment type="caution">
    <text evidence="13">The sequence shown here is derived from an EMBL/GenBank/DDBJ whole genome shotgun (WGS) entry which is preliminary data.</text>
</comment>
<organism evidence="13 14">
    <name type="scientific">Stylosanthes scabra</name>
    <dbReference type="NCBI Taxonomy" id="79078"/>
    <lineage>
        <taxon>Eukaryota</taxon>
        <taxon>Viridiplantae</taxon>
        <taxon>Streptophyta</taxon>
        <taxon>Embryophyta</taxon>
        <taxon>Tracheophyta</taxon>
        <taxon>Spermatophyta</taxon>
        <taxon>Magnoliopsida</taxon>
        <taxon>eudicotyledons</taxon>
        <taxon>Gunneridae</taxon>
        <taxon>Pentapetalae</taxon>
        <taxon>rosids</taxon>
        <taxon>fabids</taxon>
        <taxon>Fabales</taxon>
        <taxon>Fabaceae</taxon>
        <taxon>Papilionoideae</taxon>
        <taxon>50 kb inversion clade</taxon>
        <taxon>dalbergioids sensu lato</taxon>
        <taxon>Dalbergieae</taxon>
        <taxon>Pterocarpus clade</taxon>
        <taxon>Stylosanthes</taxon>
    </lineage>
</organism>
<dbReference type="SUPFAM" id="SSF57933">
    <property type="entry name" value="TAZ domain"/>
    <property type="match status" value="1"/>
</dbReference>
<dbReference type="PANTHER" id="PTHR13808:SF1">
    <property type="entry name" value="HISTONE ACETYLTRANSFERASE"/>
    <property type="match status" value="1"/>
</dbReference>
<dbReference type="InterPro" id="IPR035898">
    <property type="entry name" value="TAZ_dom_sf"/>
</dbReference>
<evidence type="ECO:0000256" key="7">
    <source>
        <dbReference type="ARBA" id="ARBA00022853"/>
    </source>
</evidence>
<keyword evidence="5" id="KW-0863">Zinc-finger</keyword>
<evidence type="ECO:0000256" key="6">
    <source>
        <dbReference type="ARBA" id="ARBA00022833"/>
    </source>
</evidence>
<dbReference type="EMBL" id="JASCZI010181563">
    <property type="protein sequence ID" value="MED6184564.1"/>
    <property type="molecule type" value="Genomic_DNA"/>
</dbReference>
<proteinExistence type="predicted"/>
<evidence type="ECO:0000256" key="5">
    <source>
        <dbReference type="ARBA" id="ARBA00022771"/>
    </source>
</evidence>
<keyword evidence="14" id="KW-1185">Reference proteome</keyword>
<keyword evidence="8" id="KW-0805">Transcription regulation</keyword>
<dbReference type="Gene3D" id="1.20.1020.10">
    <property type="entry name" value="TAZ domain"/>
    <property type="match status" value="1"/>
</dbReference>
<keyword evidence="10" id="KW-0539">Nucleus</keyword>
<dbReference type="PANTHER" id="PTHR13808">
    <property type="entry name" value="CBP/P300-RELATED"/>
    <property type="match status" value="1"/>
</dbReference>
<comment type="catalytic activity">
    <reaction evidence="11">
        <text>L-lysyl-[protein] + acetyl-CoA = N(6)-acetyl-L-lysyl-[protein] + CoA + H(+)</text>
        <dbReference type="Rhea" id="RHEA:45948"/>
        <dbReference type="Rhea" id="RHEA-COMP:9752"/>
        <dbReference type="Rhea" id="RHEA-COMP:10731"/>
        <dbReference type="ChEBI" id="CHEBI:15378"/>
        <dbReference type="ChEBI" id="CHEBI:29969"/>
        <dbReference type="ChEBI" id="CHEBI:57287"/>
        <dbReference type="ChEBI" id="CHEBI:57288"/>
        <dbReference type="ChEBI" id="CHEBI:61930"/>
        <dbReference type="EC" id="2.3.1.48"/>
    </reaction>
</comment>
<dbReference type="PROSITE" id="PS50134">
    <property type="entry name" value="ZF_TAZ"/>
    <property type="match status" value="1"/>
</dbReference>
<evidence type="ECO:0000313" key="13">
    <source>
        <dbReference type="EMBL" id="MED6184564.1"/>
    </source>
</evidence>
<keyword evidence="4" id="KW-0479">Metal-binding</keyword>
<keyword evidence="9" id="KW-0804">Transcription</keyword>
<dbReference type="InterPro" id="IPR000197">
    <property type="entry name" value="Znf_TAZ"/>
</dbReference>
<reference evidence="13 14" key="1">
    <citation type="journal article" date="2023" name="Plants (Basel)">
        <title>Bridging the Gap: Combining Genomics and Transcriptomics Approaches to Understand Stylosanthes scabra, an Orphan Legume from the Brazilian Caatinga.</title>
        <authorList>
            <person name="Ferreira-Neto J.R.C."/>
            <person name="da Silva M.D."/>
            <person name="Binneck E."/>
            <person name="de Melo N.F."/>
            <person name="da Silva R.H."/>
            <person name="de Melo A.L.T.M."/>
            <person name="Pandolfi V."/>
            <person name="Bustamante F.O."/>
            <person name="Brasileiro-Vidal A.C."/>
            <person name="Benko-Iseppon A.M."/>
        </authorList>
    </citation>
    <scope>NUCLEOTIDE SEQUENCE [LARGE SCALE GENOMIC DNA]</scope>
    <source>
        <tissue evidence="13">Leaves</tissue>
    </source>
</reference>
<accession>A0ABU6WFJ0</accession>
<evidence type="ECO:0000313" key="14">
    <source>
        <dbReference type="Proteomes" id="UP001341840"/>
    </source>
</evidence>
<dbReference type="InterPro" id="IPR013178">
    <property type="entry name" value="Histone_AcTrfase_Rtt109/CBP"/>
</dbReference>
<name>A0ABU6WFJ0_9FABA</name>
<protein>
    <recommendedName>
        <fullName evidence="2">histone acetyltransferase</fullName>
        <ecNumber evidence="2">2.3.1.48</ecNumber>
    </recommendedName>
</protein>